<dbReference type="InterPro" id="IPR001001">
    <property type="entry name" value="DNA_polIII_beta"/>
</dbReference>
<gene>
    <name evidence="14" type="primary">dnaN</name>
    <name evidence="14" type="ORF">GWO12_03335</name>
</gene>
<dbReference type="Pfam" id="PF00712">
    <property type="entry name" value="DNA_pol3_beta"/>
    <property type="match status" value="1"/>
</dbReference>
<evidence type="ECO:0000256" key="4">
    <source>
        <dbReference type="ARBA" id="ARBA00022490"/>
    </source>
</evidence>
<comment type="subcellular location">
    <subcellularLocation>
        <location evidence="1 10">Cytoplasm</location>
    </subcellularLocation>
</comment>
<keyword evidence="4 10" id="KW-0963">Cytoplasm</keyword>
<comment type="caution">
    <text evidence="14">The sequence shown here is derived from an EMBL/GenBank/DDBJ whole genome shotgun (WGS) entry which is preliminary data.</text>
</comment>
<evidence type="ECO:0000313" key="14">
    <source>
        <dbReference type="EMBL" id="NIR74133.1"/>
    </source>
</evidence>
<evidence type="ECO:0000256" key="6">
    <source>
        <dbReference type="ARBA" id="ARBA00022695"/>
    </source>
</evidence>
<comment type="similarity">
    <text evidence="2 10">Belongs to the beta sliding clamp family.</text>
</comment>
<dbReference type="CDD" id="cd00140">
    <property type="entry name" value="beta_clamp"/>
    <property type="match status" value="1"/>
</dbReference>
<dbReference type="InterPro" id="IPR022635">
    <property type="entry name" value="DNA_polIII_beta_C"/>
</dbReference>
<dbReference type="InterPro" id="IPR022634">
    <property type="entry name" value="DNA_polIII_beta_N"/>
</dbReference>
<evidence type="ECO:0000256" key="7">
    <source>
        <dbReference type="ARBA" id="ARBA00022705"/>
    </source>
</evidence>
<keyword evidence="6 10" id="KW-0548">Nucleotidyltransferase</keyword>
<dbReference type="GO" id="GO:0009360">
    <property type="term" value="C:DNA polymerase III complex"/>
    <property type="evidence" value="ECO:0007669"/>
    <property type="project" value="InterPro"/>
</dbReference>
<evidence type="ECO:0000256" key="5">
    <source>
        <dbReference type="ARBA" id="ARBA00022679"/>
    </source>
</evidence>
<evidence type="ECO:0000256" key="2">
    <source>
        <dbReference type="ARBA" id="ARBA00010752"/>
    </source>
</evidence>
<evidence type="ECO:0000259" key="13">
    <source>
        <dbReference type="Pfam" id="PF02768"/>
    </source>
</evidence>
<evidence type="ECO:0000259" key="12">
    <source>
        <dbReference type="Pfam" id="PF02767"/>
    </source>
</evidence>
<evidence type="ECO:0000256" key="1">
    <source>
        <dbReference type="ARBA" id="ARBA00004496"/>
    </source>
</evidence>
<organism evidence="14 15">
    <name type="scientific">Candidatus Kutchimonas denitrificans</name>
    <dbReference type="NCBI Taxonomy" id="3056748"/>
    <lineage>
        <taxon>Bacteria</taxon>
        <taxon>Pseudomonadati</taxon>
        <taxon>Gemmatimonadota</taxon>
        <taxon>Gemmatimonadia</taxon>
        <taxon>Candidatus Palauibacterales</taxon>
        <taxon>Candidatus Palauibacteraceae</taxon>
        <taxon>Candidatus Kutchimonas</taxon>
    </lineage>
</organism>
<dbReference type="Pfam" id="PF02767">
    <property type="entry name" value="DNA_pol3_beta_2"/>
    <property type="match status" value="1"/>
</dbReference>
<dbReference type="AlphaFoldDB" id="A0AAE5CB57"/>
<feature type="domain" description="DNA polymerase III beta sliding clamp central" evidence="12">
    <location>
        <begin position="129"/>
        <end position="241"/>
    </location>
</feature>
<evidence type="ECO:0000256" key="9">
    <source>
        <dbReference type="ARBA" id="ARBA00023125"/>
    </source>
</evidence>
<keyword evidence="8 10" id="KW-0239">DNA-directed DNA polymerase</keyword>
<dbReference type="PANTHER" id="PTHR30478">
    <property type="entry name" value="DNA POLYMERASE III SUBUNIT BETA"/>
    <property type="match status" value="1"/>
</dbReference>
<keyword evidence="9" id="KW-0238">DNA-binding</keyword>
<evidence type="ECO:0000256" key="3">
    <source>
        <dbReference type="ARBA" id="ARBA00021035"/>
    </source>
</evidence>
<dbReference type="InterPro" id="IPR046938">
    <property type="entry name" value="DNA_clamp_sf"/>
</dbReference>
<dbReference type="GO" id="GO:0008408">
    <property type="term" value="F:3'-5' exonuclease activity"/>
    <property type="evidence" value="ECO:0007669"/>
    <property type="project" value="InterPro"/>
</dbReference>
<feature type="domain" description="DNA polymerase III beta sliding clamp N-terminal" evidence="11">
    <location>
        <begin position="1"/>
        <end position="117"/>
    </location>
</feature>
<evidence type="ECO:0000259" key="11">
    <source>
        <dbReference type="Pfam" id="PF00712"/>
    </source>
</evidence>
<protein>
    <recommendedName>
        <fullName evidence="3 10">Beta sliding clamp</fullName>
    </recommendedName>
</protein>
<dbReference type="NCBIfam" id="TIGR00663">
    <property type="entry name" value="dnan"/>
    <property type="match status" value="1"/>
</dbReference>
<dbReference type="SUPFAM" id="SSF55979">
    <property type="entry name" value="DNA clamp"/>
    <property type="match status" value="3"/>
</dbReference>
<keyword evidence="7 10" id="KW-0235">DNA replication</keyword>
<dbReference type="GO" id="GO:0005737">
    <property type="term" value="C:cytoplasm"/>
    <property type="evidence" value="ECO:0007669"/>
    <property type="project" value="UniProtKB-SubCell"/>
</dbReference>
<keyword evidence="5 10" id="KW-0808">Transferase</keyword>
<evidence type="ECO:0000313" key="15">
    <source>
        <dbReference type="Proteomes" id="UP000702544"/>
    </source>
</evidence>
<dbReference type="Pfam" id="PF02768">
    <property type="entry name" value="DNA_pol3_beta_3"/>
    <property type="match status" value="1"/>
</dbReference>
<comment type="function">
    <text evidence="10">Confers DNA tethering and processivity to DNA polymerases and other proteins. Acts as a clamp, forming a ring around DNA (a reaction catalyzed by the clamp-loading complex) which diffuses in an ATP-independent manner freely and bidirectionally along dsDNA. Initially characterized for its ability to contact the catalytic subunit of DNA polymerase III (Pol III), a complex, multichain enzyme responsible for most of the replicative synthesis in bacteria; Pol III exhibits 3'-5' exonuclease proofreading activity. The beta chain is required for initiation of replication as well as for processivity of DNA replication.</text>
</comment>
<dbReference type="GO" id="GO:0006271">
    <property type="term" value="P:DNA strand elongation involved in DNA replication"/>
    <property type="evidence" value="ECO:0007669"/>
    <property type="project" value="TreeGrafter"/>
</dbReference>
<feature type="domain" description="DNA polymerase III beta sliding clamp C-terminal" evidence="13">
    <location>
        <begin position="244"/>
        <end position="364"/>
    </location>
</feature>
<dbReference type="SMART" id="SM00480">
    <property type="entry name" value="POL3Bc"/>
    <property type="match status" value="1"/>
</dbReference>
<dbReference type="Gene3D" id="3.70.10.10">
    <property type="match status" value="1"/>
</dbReference>
<accession>A0AAE5CB57</accession>
<dbReference type="InterPro" id="IPR022637">
    <property type="entry name" value="DNA_polIII_beta_cen"/>
</dbReference>
<evidence type="ECO:0000256" key="8">
    <source>
        <dbReference type="ARBA" id="ARBA00022932"/>
    </source>
</evidence>
<dbReference type="Proteomes" id="UP000702544">
    <property type="component" value="Unassembled WGS sequence"/>
</dbReference>
<dbReference type="GO" id="GO:0003887">
    <property type="term" value="F:DNA-directed DNA polymerase activity"/>
    <property type="evidence" value="ECO:0007669"/>
    <property type="project" value="UniProtKB-UniRule"/>
</dbReference>
<sequence length="367" mass="40326">MKVTITRENFQKGLSAVAATIPTRTTLPVLSNILVETVEGGVRVRGTDLDISVSVETPAEVESQGAITVPAKKVADIARELPDAPVEFRSEGGRVSLVCGKAKFKLHSLPSDEYPSFPEVPFSEGWRLKGGELQKMSARTSFAVSSEETRPVLNGVLWQLRDAEMRMVATNGHRLAKMAVKLETAAAGDEDLIVPPKALQQVEKLFASDAELEIARSESHLGFRTEKVEVYTRLIEGPYPNYEQVLPKDNDKECKADREQLAAALRRVAIVASDQTHRVRLAFAPERLSLGVQTPDLGEAEDELPVEYVGSPLEIGFNANYLLEVLRYIGTEEVKITLAAPERPATFEPAAGDEDYVCLVMPLRLME</sequence>
<dbReference type="Gene3D" id="3.10.150.10">
    <property type="entry name" value="DNA Polymerase III, subunit A, domain 2"/>
    <property type="match status" value="1"/>
</dbReference>
<proteinExistence type="inferred from homology"/>
<reference evidence="14 15" key="1">
    <citation type="submission" date="2020-01" db="EMBL/GenBank/DDBJ databases">
        <title>Genomes assembled from Gulf of Kutch pelagic sediment metagenomes.</title>
        <authorList>
            <person name="Chandrashekar M."/>
            <person name="Mahajan M.S."/>
            <person name="Dave K.J."/>
            <person name="Vatsa P."/>
            <person name="Nathani N.M."/>
        </authorList>
    </citation>
    <scope>NUCLEOTIDE SEQUENCE [LARGE SCALE GENOMIC DNA]</scope>
    <source>
        <strain evidence="14">KS3-K002</strain>
    </source>
</reference>
<dbReference type="PIRSF" id="PIRSF000804">
    <property type="entry name" value="DNA_pol_III_b"/>
    <property type="match status" value="1"/>
</dbReference>
<dbReference type="EMBL" id="JAACAK010000026">
    <property type="protein sequence ID" value="NIR74133.1"/>
    <property type="molecule type" value="Genomic_DNA"/>
</dbReference>
<dbReference type="PANTHER" id="PTHR30478:SF0">
    <property type="entry name" value="BETA SLIDING CLAMP"/>
    <property type="match status" value="1"/>
</dbReference>
<dbReference type="GO" id="GO:0003677">
    <property type="term" value="F:DNA binding"/>
    <property type="evidence" value="ECO:0007669"/>
    <property type="project" value="UniProtKB-UniRule"/>
</dbReference>
<evidence type="ECO:0000256" key="10">
    <source>
        <dbReference type="PIRNR" id="PIRNR000804"/>
    </source>
</evidence>
<name>A0AAE5CB57_9BACT</name>
<comment type="subunit">
    <text evidence="10">Forms a ring-shaped head-to-tail homodimer around DNA.</text>
</comment>